<keyword evidence="2" id="KW-0813">Transport</keyword>
<dbReference type="PROSITE" id="PS50850">
    <property type="entry name" value="MFS"/>
    <property type="match status" value="1"/>
</dbReference>
<feature type="transmembrane region" description="Helical" evidence="6">
    <location>
        <begin position="283"/>
        <end position="300"/>
    </location>
</feature>
<gene>
    <name evidence="8" type="ORF">AP3564_06675</name>
</gene>
<dbReference type="KEGG" id="apak:AP3564_06675"/>
<feature type="transmembrane region" description="Helical" evidence="6">
    <location>
        <begin position="50"/>
        <end position="72"/>
    </location>
</feature>
<dbReference type="GO" id="GO:0022857">
    <property type="term" value="F:transmembrane transporter activity"/>
    <property type="evidence" value="ECO:0007669"/>
    <property type="project" value="InterPro"/>
</dbReference>
<dbReference type="RefSeq" id="WP_094244977.1">
    <property type="nucleotide sequence ID" value="NZ_CP017703.1"/>
</dbReference>
<feature type="transmembrane region" description="Helical" evidence="6">
    <location>
        <begin position="12"/>
        <end position="30"/>
    </location>
</feature>
<feature type="transmembrane region" description="Helical" evidence="6">
    <location>
        <begin position="171"/>
        <end position="190"/>
    </location>
</feature>
<dbReference type="PANTHER" id="PTHR23523:SF2">
    <property type="entry name" value="2-NITROIMIDAZOLE TRANSPORTER"/>
    <property type="match status" value="1"/>
</dbReference>
<evidence type="ECO:0000256" key="4">
    <source>
        <dbReference type="ARBA" id="ARBA00022989"/>
    </source>
</evidence>
<evidence type="ECO:0000256" key="1">
    <source>
        <dbReference type="ARBA" id="ARBA00004651"/>
    </source>
</evidence>
<accession>A0A223E447</accession>
<dbReference type="NCBIfam" id="TIGR00896">
    <property type="entry name" value="CynX"/>
    <property type="match status" value="1"/>
</dbReference>
<protein>
    <submittedName>
        <fullName evidence="8">Transporter</fullName>
    </submittedName>
</protein>
<keyword evidence="4 6" id="KW-1133">Transmembrane helix</keyword>
<dbReference type="Gene3D" id="1.20.1250.20">
    <property type="entry name" value="MFS general substrate transporter like domains"/>
    <property type="match status" value="1"/>
</dbReference>
<organism evidence="8 9">
    <name type="scientific">Aeribacillus pallidus</name>
    <dbReference type="NCBI Taxonomy" id="33936"/>
    <lineage>
        <taxon>Bacteria</taxon>
        <taxon>Bacillati</taxon>
        <taxon>Bacillota</taxon>
        <taxon>Bacilli</taxon>
        <taxon>Bacillales</taxon>
        <taxon>Bacillaceae</taxon>
        <taxon>Aeribacillus</taxon>
    </lineage>
</organism>
<feature type="transmembrane region" description="Helical" evidence="6">
    <location>
        <begin position="253"/>
        <end position="271"/>
    </location>
</feature>
<feature type="transmembrane region" description="Helical" evidence="6">
    <location>
        <begin position="342"/>
        <end position="366"/>
    </location>
</feature>
<feature type="transmembrane region" description="Helical" evidence="6">
    <location>
        <begin position="306"/>
        <end position="330"/>
    </location>
</feature>
<dbReference type="InterPro" id="IPR004747">
    <property type="entry name" value="CynX-like"/>
</dbReference>
<dbReference type="Proteomes" id="UP000214606">
    <property type="component" value="Chromosome"/>
</dbReference>
<evidence type="ECO:0000313" key="8">
    <source>
        <dbReference type="EMBL" id="ASS89970.1"/>
    </source>
</evidence>
<dbReference type="Pfam" id="PF07690">
    <property type="entry name" value="MFS_1"/>
    <property type="match status" value="1"/>
</dbReference>
<sequence length="407" mass="43332">MEHNALESAKAIHARNTFFIIGIILVAFNLRPAITSVGPLVGSIREDLGITNGAAGLLTTIPLIAFAVLSPLAPKMGNRYGNEAAVFGGLVVLFAGMIVRSFGSTVGLFLGTVMIGIGIAVSNVLLPGIVKKKFPERVGLMTSVYSTAMGMLAGTASGLSIPLSEGLGLGWRNALLFWAVLAILALFLWLPQIHWKEGRAPRQTGNAAGGFLLRSPLAWQVTFFMGFQSFLFYSSIAWIPEILQADGLNAATAGWMLFLMQIAGLPATFMAPALADKFADQRWIVAVLGVVYIVGLIGLLNGGGIFWIILWMTFIGIGQGASVGLALAFFGLRTRSAEHASALSGMAQSIGYLLAAFGPILFGFLYDQTHSWTMTIISFIAACVLMTAFGLGAGRNKYVEMEADERE</sequence>
<dbReference type="InterPro" id="IPR020846">
    <property type="entry name" value="MFS_dom"/>
</dbReference>
<feature type="transmembrane region" description="Helical" evidence="6">
    <location>
        <begin position="211"/>
        <end position="233"/>
    </location>
</feature>
<feature type="transmembrane region" description="Helical" evidence="6">
    <location>
        <begin position="84"/>
        <end position="102"/>
    </location>
</feature>
<dbReference type="InterPro" id="IPR036259">
    <property type="entry name" value="MFS_trans_sf"/>
</dbReference>
<feature type="transmembrane region" description="Helical" evidence="6">
    <location>
        <begin position="138"/>
        <end position="159"/>
    </location>
</feature>
<feature type="domain" description="Major facilitator superfamily (MFS) profile" evidence="7">
    <location>
        <begin position="17"/>
        <end position="398"/>
    </location>
</feature>
<evidence type="ECO:0000256" key="2">
    <source>
        <dbReference type="ARBA" id="ARBA00022448"/>
    </source>
</evidence>
<feature type="transmembrane region" description="Helical" evidence="6">
    <location>
        <begin position="372"/>
        <end position="391"/>
    </location>
</feature>
<comment type="subcellular location">
    <subcellularLocation>
        <location evidence="1">Cell membrane</location>
        <topology evidence="1">Multi-pass membrane protein</topology>
    </subcellularLocation>
</comment>
<dbReference type="InterPro" id="IPR011701">
    <property type="entry name" value="MFS"/>
</dbReference>
<reference evidence="8 9" key="1">
    <citation type="submission" date="2016-10" db="EMBL/GenBank/DDBJ databases">
        <title>The whole genome sequencing and assembly of Aeribacillus pallidus KCTC3564 strain.</title>
        <authorList>
            <person name="Lee Y.-J."/>
            <person name="Park M.-K."/>
            <person name="Yi H."/>
            <person name="Bahn Y.-S."/>
            <person name="Kim J.F."/>
            <person name="Lee D.-W."/>
        </authorList>
    </citation>
    <scope>NUCLEOTIDE SEQUENCE [LARGE SCALE GENOMIC DNA]</scope>
    <source>
        <strain evidence="8 9">KCTC3564</strain>
    </source>
</reference>
<dbReference type="PANTHER" id="PTHR23523">
    <property type="match status" value="1"/>
</dbReference>
<evidence type="ECO:0000256" key="5">
    <source>
        <dbReference type="ARBA" id="ARBA00023136"/>
    </source>
</evidence>
<proteinExistence type="predicted"/>
<dbReference type="CDD" id="cd17339">
    <property type="entry name" value="MFS_NIMT_CynX_like"/>
    <property type="match status" value="1"/>
</dbReference>
<evidence type="ECO:0000256" key="3">
    <source>
        <dbReference type="ARBA" id="ARBA00022692"/>
    </source>
</evidence>
<keyword evidence="5 6" id="KW-0472">Membrane</keyword>
<evidence type="ECO:0000313" key="9">
    <source>
        <dbReference type="Proteomes" id="UP000214606"/>
    </source>
</evidence>
<dbReference type="InterPro" id="IPR052524">
    <property type="entry name" value="MFS_Cyanate_Porter"/>
</dbReference>
<dbReference type="AlphaFoldDB" id="A0A223E447"/>
<keyword evidence="3 6" id="KW-0812">Transmembrane</keyword>
<name>A0A223E447_9BACI</name>
<dbReference type="SUPFAM" id="SSF103473">
    <property type="entry name" value="MFS general substrate transporter"/>
    <property type="match status" value="1"/>
</dbReference>
<dbReference type="GO" id="GO:0005886">
    <property type="term" value="C:plasma membrane"/>
    <property type="evidence" value="ECO:0007669"/>
    <property type="project" value="UniProtKB-SubCell"/>
</dbReference>
<dbReference type="EMBL" id="CP017703">
    <property type="protein sequence ID" value="ASS89970.1"/>
    <property type="molecule type" value="Genomic_DNA"/>
</dbReference>
<evidence type="ECO:0000259" key="7">
    <source>
        <dbReference type="PROSITE" id="PS50850"/>
    </source>
</evidence>
<evidence type="ECO:0000256" key="6">
    <source>
        <dbReference type="SAM" id="Phobius"/>
    </source>
</evidence>
<feature type="transmembrane region" description="Helical" evidence="6">
    <location>
        <begin position="108"/>
        <end position="126"/>
    </location>
</feature>